<dbReference type="InterPro" id="IPR006151">
    <property type="entry name" value="Shikm_DH/Glu-tRNA_Rdtase"/>
</dbReference>
<sequence>MASVAVGTKRTFAAIDGESPATTKVWIAEPASIGPQALEERRSPPFSQNSRDLFARAEDQLSRSSSGPPTPTPSPHTADLSRSFDPSASMVLIGIRGTGKSTLAVIASAAFQRRVVDADDSFQETTGHSSAAYRKIYGAVEHNRRQEEVLRSVLSVHDRGYIIVCSTGSMEHSGQALLREYAKTHPVIHVVRDPKSIHQYLKVSEEVKVQSLLAISGSIFRGCSNYEFYNLSESQQNLEVQHLEAQELPQDLLPGQKSLPSMTLKRAERHFLRFITLIMAKGKMPSLEPAYPLSHVSTELRKYTYAIAVPLSKLISETLDIEGLEVGADAFEVVIDDIRRPCRNAQPAWSPSSYQNLTPARADQISRTLSRVRRNTIVPIIFHVSTGTESAHADHRSIYLEHVRHGLRLAPEYATIDLSLDNDTILHILSTKGYTKMIGHFSASRDNAPDWRDPFWIKKYKKARDLGCDLVRLTRPALSMNDNLAIQLFREKVENLTGSRIPLISYNTGHLGRFSLCFNETLTGVTHDPLQCASTKLESFMDSPDPCVTTHEATSALYASFVFDPMKIYVIGASAGYSLSPAMHNAAYKAFGMPHNYQTHQTPSLNSLRTLVNDPYFGGASVSLPFKLEVISLTHSLSRHARAIGAVNTLIPVRHLRPDGSIPDDISLFNERNRAGPVKALYGENTDWIGIRACIRRGLSPANAVKPKTSGVVIGAGGMARAAVYAMLHLGVKNIVIFNRTLANAIKLVVHFTRLVSGSPDPGLLPSAAAVQDTQSKFHILESREDPWPEGLRFPTIIVSCIPTHRLGEKPAPNFTFPTQWIKSPTGGVLVEIAYRTLKTPLLEQFRAAAHQGWICMDGLDLLPEQGFAQFELFTGRRAPRRLMREEVLRCYRDEEGQSDLEVIQTRLDHVDDQEP</sequence>
<dbReference type="CDD" id="cd00502">
    <property type="entry name" value="DHQase_I"/>
    <property type="match status" value="1"/>
</dbReference>
<dbReference type="InterPro" id="IPR013708">
    <property type="entry name" value="Shikimate_DH-bd_N"/>
</dbReference>
<dbReference type="Gene3D" id="3.40.50.10860">
    <property type="entry name" value="Leucine Dehydrogenase, chain A, domain 1"/>
    <property type="match status" value="1"/>
</dbReference>
<dbReference type="GO" id="GO:0009423">
    <property type="term" value="P:chorismate biosynthetic process"/>
    <property type="evidence" value="ECO:0007669"/>
    <property type="project" value="TreeGrafter"/>
</dbReference>
<dbReference type="Pfam" id="PF01488">
    <property type="entry name" value="Shikimate_DH"/>
    <property type="match status" value="1"/>
</dbReference>
<feature type="domain" description="Quinate/shikimate 5-dehydrogenase/glutamyl-tRNA reductase" evidence="8">
    <location>
        <begin position="712"/>
        <end position="752"/>
    </location>
</feature>
<dbReference type="Pfam" id="PF01487">
    <property type="entry name" value="DHquinase_I"/>
    <property type="match status" value="1"/>
</dbReference>
<dbReference type="Pfam" id="PF08501">
    <property type="entry name" value="Shikimate_dh_N"/>
    <property type="match status" value="1"/>
</dbReference>
<dbReference type="AlphaFoldDB" id="A0A8E2JKH6"/>
<dbReference type="Gene3D" id="3.40.50.720">
    <property type="entry name" value="NAD(P)-binding Rossmann-like Domain"/>
    <property type="match status" value="1"/>
</dbReference>
<evidence type="ECO:0000256" key="6">
    <source>
        <dbReference type="ARBA" id="ARBA00023163"/>
    </source>
</evidence>
<dbReference type="InterPro" id="IPR046346">
    <property type="entry name" value="Aminoacid_DH-like_N_sf"/>
</dbReference>
<evidence type="ECO:0000256" key="7">
    <source>
        <dbReference type="SAM" id="MobiDB-lite"/>
    </source>
</evidence>
<dbReference type="Pfam" id="PF01202">
    <property type="entry name" value="SKI"/>
    <property type="match status" value="1"/>
</dbReference>
<gene>
    <name evidence="11" type="ORF">K432DRAFT_413046</name>
</gene>
<evidence type="ECO:0000259" key="8">
    <source>
        <dbReference type="Pfam" id="PF01488"/>
    </source>
</evidence>
<keyword evidence="12" id="KW-1185">Reference proteome</keyword>
<keyword evidence="6" id="KW-0804">Transcription</keyword>
<dbReference type="InterPro" id="IPR031322">
    <property type="entry name" value="Shikimate/glucono_kinase"/>
</dbReference>
<comment type="similarity">
    <text evidence="1">In the 2nd section; belongs to the type-I 3-dehydroquinase family.</text>
</comment>
<keyword evidence="3" id="KW-0678">Repressor</keyword>
<dbReference type="Gene3D" id="3.40.50.300">
    <property type="entry name" value="P-loop containing nucleotide triphosphate hydrolases"/>
    <property type="match status" value="1"/>
</dbReference>
<evidence type="ECO:0000256" key="5">
    <source>
        <dbReference type="ARBA" id="ARBA00023015"/>
    </source>
</evidence>
<dbReference type="SUPFAM" id="SSF53223">
    <property type="entry name" value="Aminoacid dehydrogenase-like, N-terminal domain"/>
    <property type="match status" value="1"/>
</dbReference>
<evidence type="ECO:0000259" key="9">
    <source>
        <dbReference type="Pfam" id="PF08501"/>
    </source>
</evidence>
<dbReference type="Proteomes" id="UP000250266">
    <property type="component" value="Unassembled WGS sequence"/>
</dbReference>
<dbReference type="FunFam" id="3.40.50.10860:FF:000019">
    <property type="entry name" value="Quinate pathway repressor protein QutR"/>
    <property type="match status" value="1"/>
</dbReference>
<dbReference type="GO" id="GO:0004764">
    <property type="term" value="F:shikimate 3-dehydrogenase (NADP+) activity"/>
    <property type="evidence" value="ECO:0007669"/>
    <property type="project" value="InterPro"/>
</dbReference>
<dbReference type="SUPFAM" id="SSF51735">
    <property type="entry name" value="NAD(P)-binding Rossmann-fold domains"/>
    <property type="match status" value="1"/>
</dbReference>
<dbReference type="InterPro" id="IPR001381">
    <property type="entry name" value="DHquinase_I"/>
</dbReference>
<dbReference type="GO" id="GO:0003855">
    <property type="term" value="F:3-dehydroquinate dehydratase activity"/>
    <property type="evidence" value="ECO:0007669"/>
    <property type="project" value="InterPro"/>
</dbReference>
<dbReference type="InterPro" id="IPR041121">
    <property type="entry name" value="SDH_C"/>
</dbReference>
<protein>
    <recommendedName>
        <fullName evidence="13">Quinate repressor protein</fullName>
    </recommendedName>
</protein>
<comment type="similarity">
    <text evidence="2">In the N-terminal section; belongs to the shikimate kinase family.</text>
</comment>
<dbReference type="EMBL" id="KV744813">
    <property type="protein sequence ID" value="OCK85773.1"/>
    <property type="molecule type" value="Genomic_DNA"/>
</dbReference>
<evidence type="ECO:0000313" key="11">
    <source>
        <dbReference type="EMBL" id="OCK85773.1"/>
    </source>
</evidence>
<name>A0A8E2JKH6_9PEZI</name>
<evidence type="ECO:0000259" key="10">
    <source>
        <dbReference type="Pfam" id="PF18317"/>
    </source>
</evidence>
<dbReference type="OrthoDB" id="4415835at2759"/>
<evidence type="ECO:0000256" key="2">
    <source>
        <dbReference type="ARBA" id="ARBA00009349"/>
    </source>
</evidence>
<feature type="domain" description="Shikimate dehydrogenase substrate binding N-terminal" evidence="9">
    <location>
        <begin position="570"/>
        <end position="650"/>
    </location>
</feature>
<dbReference type="Pfam" id="PF18317">
    <property type="entry name" value="SDH_C"/>
    <property type="match status" value="1"/>
</dbReference>
<evidence type="ECO:0000256" key="3">
    <source>
        <dbReference type="ARBA" id="ARBA00022491"/>
    </source>
</evidence>
<evidence type="ECO:0000256" key="1">
    <source>
        <dbReference type="ARBA" id="ARBA00006477"/>
    </source>
</evidence>
<dbReference type="InterPro" id="IPR036291">
    <property type="entry name" value="NAD(P)-bd_dom_sf"/>
</dbReference>
<dbReference type="InterPro" id="IPR027417">
    <property type="entry name" value="P-loop_NTPase"/>
</dbReference>
<dbReference type="SUPFAM" id="SSF52540">
    <property type="entry name" value="P-loop containing nucleoside triphosphate hydrolases"/>
    <property type="match status" value="1"/>
</dbReference>
<feature type="domain" description="SDH C-terminal" evidence="10">
    <location>
        <begin position="859"/>
        <end position="889"/>
    </location>
</feature>
<dbReference type="SUPFAM" id="SSF51569">
    <property type="entry name" value="Aldolase"/>
    <property type="match status" value="1"/>
</dbReference>
<dbReference type="Gene3D" id="3.20.20.70">
    <property type="entry name" value="Aldolase class I"/>
    <property type="match status" value="1"/>
</dbReference>
<dbReference type="GO" id="GO:0003866">
    <property type="term" value="F:3-phosphoshikimate 1-carboxyvinyltransferase activity"/>
    <property type="evidence" value="ECO:0007669"/>
    <property type="project" value="TreeGrafter"/>
</dbReference>
<organism evidence="11 12">
    <name type="scientific">Lepidopterella palustris CBS 459.81</name>
    <dbReference type="NCBI Taxonomy" id="1314670"/>
    <lineage>
        <taxon>Eukaryota</taxon>
        <taxon>Fungi</taxon>
        <taxon>Dikarya</taxon>
        <taxon>Ascomycota</taxon>
        <taxon>Pezizomycotina</taxon>
        <taxon>Dothideomycetes</taxon>
        <taxon>Pleosporomycetidae</taxon>
        <taxon>Mytilinidiales</taxon>
        <taxon>Argynnaceae</taxon>
        <taxon>Lepidopterella</taxon>
    </lineage>
</organism>
<evidence type="ECO:0000256" key="4">
    <source>
        <dbReference type="ARBA" id="ARBA00022911"/>
    </source>
</evidence>
<dbReference type="PANTHER" id="PTHR21090">
    <property type="entry name" value="AROM/DEHYDROQUINATE SYNTHASE"/>
    <property type="match status" value="1"/>
</dbReference>
<dbReference type="FunFam" id="3.40.50.720:FF:000386">
    <property type="entry name" value="Quinate repressor protein"/>
    <property type="match status" value="1"/>
</dbReference>
<dbReference type="PANTHER" id="PTHR21090:SF27">
    <property type="entry name" value="QUINATE REPRESSOR PROTEIN"/>
    <property type="match status" value="1"/>
</dbReference>
<reference evidence="11 12" key="1">
    <citation type="journal article" date="2016" name="Nat. Commun.">
        <title>Ectomycorrhizal ecology is imprinted in the genome of the dominant symbiotic fungus Cenococcum geophilum.</title>
        <authorList>
            <consortium name="DOE Joint Genome Institute"/>
            <person name="Peter M."/>
            <person name="Kohler A."/>
            <person name="Ohm R.A."/>
            <person name="Kuo A."/>
            <person name="Krutzmann J."/>
            <person name="Morin E."/>
            <person name="Arend M."/>
            <person name="Barry K.W."/>
            <person name="Binder M."/>
            <person name="Choi C."/>
            <person name="Clum A."/>
            <person name="Copeland A."/>
            <person name="Grisel N."/>
            <person name="Haridas S."/>
            <person name="Kipfer T."/>
            <person name="LaButti K."/>
            <person name="Lindquist E."/>
            <person name="Lipzen A."/>
            <person name="Maire R."/>
            <person name="Meier B."/>
            <person name="Mihaltcheva S."/>
            <person name="Molinier V."/>
            <person name="Murat C."/>
            <person name="Poggeler S."/>
            <person name="Quandt C.A."/>
            <person name="Sperisen C."/>
            <person name="Tritt A."/>
            <person name="Tisserant E."/>
            <person name="Crous P.W."/>
            <person name="Henrissat B."/>
            <person name="Nehls U."/>
            <person name="Egli S."/>
            <person name="Spatafora J.W."/>
            <person name="Grigoriev I.V."/>
            <person name="Martin F.M."/>
        </authorList>
    </citation>
    <scope>NUCLEOTIDE SEQUENCE [LARGE SCALE GENOMIC DNA]</scope>
    <source>
        <strain evidence="11 12">CBS 459.81</strain>
    </source>
</reference>
<feature type="region of interest" description="Disordered" evidence="7">
    <location>
        <begin position="34"/>
        <end position="81"/>
    </location>
</feature>
<dbReference type="CDD" id="cd01065">
    <property type="entry name" value="NAD_bind_Shikimate_DH"/>
    <property type="match status" value="1"/>
</dbReference>
<evidence type="ECO:0008006" key="13">
    <source>
        <dbReference type="Google" id="ProtNLM"/>
    </source>
</evidence>
<proteinExistence type="inferred from homology"/>
<dbReference type="InterPro" id="IPR013785">
    <property type="entry name" value="Aldolase_TIM"/>
</dbReference>
<accession>A0A8E2JKH6</accession>
<evidence type="ECO:0000313" key="12">
    <source>
        <dbReference type="Proteomes" id="UP000250266"/>
    </source>
</evidence>
<keyword evidence="5" id="KW-0805">Transcription regulation</keyword>
<keyword evidence="4" id="KW-0672">Quinate metabolism</keyword>